<keyword evidence="5" id="KW-0472">Membrane</keyword>
<keyword evidence="8" id="KW-1185">Reference proteome</keyword>
<feature type="transmembrane region" description="Helical" evidence="5">
    <location>
        <begin position="24"/>
        <end position="46"/>
    </location>
</feature>
<keyword evidence="5" id="KW-0812">Transmembrane</keyword>
<evidence type="ECO:0000256" key="3">
    <source>
        <dbReference type="ARBA" id="ARBA00023163"/>
    </source>
</evidence>
<dbReference type="Proteomes" id="UP000650466">
    <property type="component" value="Unassembled WGS sequence"/>
</dbReference>
<keyword evidence="4" id="KW-0175">Coiled coil</keyword>
<keyword evidence="2" id="KW-0238">DNA-binding</keyword>
<keyword evidence="3" id="KW-0804">Transcription</keyword>
<dbReference type="PANTHER" id="PTHR43280">
    <property type="entry name" value="ARAC-FAMILY TRANSCRIPTIONAL REGULATOR"/>
    <property type="match status" value="1"/>
</dbReference>
<accession>A0A926KT79</accession>
<dbReference type="Pfam" id="PF12833">
    <property type="entry name" value="HTH_18"/>
    <property type="match status" value="1"/>
</dbReference>
<dbReference type="EMBL" id="JACVVD010000005">
    <property type="protein sequence ID" value="MBD0381803.1"/>
    <property type="molecule type" value="Genomic_DNA"/>
</dbReference>
<protein>
    <submittedName>
        <fullName evidence="7">AraC family transcriptional regulator</fullName>
    </submittedName>
</protein>
<name>A0A926KT79_9BACL</name>
<evidence type="ECO:0000256" key="5">
    <source>
        <dbReference type="SAM" id="Phobius"/>
    </source>
</evidence>
<proteinExistence type="predicted"/>
<organism evidence="7 8">
    <name type="scientific">Paenibacillus sedimenti</name>
    <dbReference type="NCBI Taxonomy" id="2770274"/>
    <lineage>
        <taxon>Bacteria</taxon>
        <taxon>Bacillati</taxon>
        <taxon>Bacillota</taxon>
        <taxon>Bacilli</taxon>
        <taxon>Bacillales</taxon>
        <taxon>Paenibacillaceae</taxon>
        <taxon>Paenibacillus</taxon>
    </lineage>
</organism>
<feature type="coiled-coil region" evidence="4">
    <location>
        <begin position="328"/>
        <end position="358"/>
    </location>
</feature>
<keyword evidence="5" id="KW-1133">Transmembrane helix</keyword>
<dbReference type="Gene3D" id="1.10.10.60">
    <property type="entry name" value="Homeodomain-like"/>
    <property type="match status" value="2"/>
</dbReference>
<gene>
    <name evidence="7" type="ORF">ICC18_16890</name>
</gene>
<evidence type="ECO:0000313" key="8">
    <source>
        <dbReference type="Proteomes" id="UP000650466"/>
    </source>
</evidence>
<feature type="domain" description="HTH araC/xylS-type" evidence="6">
    <location>
        <begin position="657"/>
        <end position="756"/>
    </location>
</feature>
<reference evidence="7" key="1">
    <citation type="submission" date="2020-09" db="EMBL/GenBank/DDBJ databases">
        <title>Draft Genome Sequence of Paenibacillus sp. WST5.</title>
        <authorList>
            <person name="Bao Z."/>
        </authorList>
    </citation>
    <scope>NUCLEOTIDE SEQUENCE</scope>
    <source>
        <strain evidence="7">WST5</strain>
    </source>
</reference>
<evidence type="ECO:0000313" key="7">
    <source>
        <dbReference type="EMBL" id="MBD0381803.1"/>
    </source>
</evidence>
<sequence length="767" mass="88572">MILRRKPDKRLGSSMPKQWYRRMLLSYLPIVLITVSAMIFVSFFIVSEIQKKEAEKANRISATYVIDSMESTVRGIERAVLREMAGNRSLYEFIMQRSDYESAIQPYYLSEDFNKLIGVNPAIHSIYVYRASDGAILTQRNIARIDRFPDKPFIMEQMSSDQGRPHLQFRRFTDHEQAGHEGVLTITQRAPLPFGNQGLLVVNIRVQVLVKMASEMINGDITSLEIRDDNNRIIYPAYTEETGGQQPLSGNFSYTHYSPFLGWTFYSGIKAGQLSDWVSVVANIWLVFGVLIIVGSMLAAVYLFKRNYRPVELIIERIQQYQLRSLTKEKAADEFAYIEKALENLVEQTKQYEKRHQEDLTIRHRQLLRELLYGEYTIQPENWQETAERFGLPAAYVQLTVAVVELDKYEQFQNRNGESEQRFLKFSLAQVVNEFLHHENLHIETEWLSGERLAVLCIFRGEYEQDDTPLLKGLGTMRQWIWNNLSLSVRIGIGSAVKDVQDVPESLRQALTALQYKLTLGGMHAIPYDTVAKKGTGEPFNYYMGIAECVQGMRLMSGHWETQAERIFDRKQEEMLPDHEIRSIVRYWLLVLGREFEGVGDSAVNAGLQGIVESLGLRMEEADQLQDMKTTFTAGLELFYKKYAAYKESNKYLERINDIRKYIEANYANPDLSLNHLSDKYDLKPKYVSQLFKDEFRMNFVDYLVQLRMEGAKKLLLETSEPVHEIAGKVGYATAISFGRMFKKVVGITPGDYRKLMSMPQPQMRGT</sequence>
<dbReference type="RefSeq" id="WP_188175593.1">
    <property type="nucleotide sequence ID" value="NZ_JACVVD010000005.1"/>
</dbReference>
<dbReference type="GO" id="GO:0003700">
    <property type="term" value="F:DNA-binding transcription factor activity"/>
    <property type="evidence" value="ECO:0007669"/>
    <property type="project" value="InterPro"/>
</dbReference>
<evidence type="ECO:0000259" key="6">
    <source>
        <dbReference type="PROSITE" id="PS01124"/>
    </source>
</evidence>
<dbReference type="SUPFAM" id="SSF46689">
    <property type="entry name" value="Homeodomain-like"/>
    <property type="match status" value="1"/>
</dbReference>
<dbReference type="GO" id="GO:0043565">
    <property type="term" value="F:sequence-specific DNA binding"/>
    <property type="evidence" value="ECO:0007669"/>
    <property type="project" value="InterPro"/>
</dbReference>
<comment type="caution">
    <text evidence="7">The sequence shown here is derived from an EMBL/GenBank/DDBJ whole genome shotgun (WGS) entry which is preliminary data.</text>
</comment>
<dbReference type="InterPro" id="IPR009057">
    <property type="entry name" value="Homeodomain-like_sf"/>
</dbReference>
<feature type="transmembrane region" description="Helical" evidence="5">
    <location>
        <begin position="284"/>
        <end position="304"/>
    </location>
</feature>
<dbReference type="AlphaFoldDB" id="A0A926KT79"/>
<evidence type="ECO:0000256" key="4">
    <source>
        <dbReference type="SAM" id="Coils"/>
    </source>
</evidence>
<dbReference type="PRINTS" id="PR00032">
    <property type="entry name" value="HTHARAC"/>
</dbReference>
<dbReference type="InterPro" id="IPR041522">
    <property type="entry name" value="CdaR_GGDEF"/>
</dbReference>
<keyword evidence="1" id="KW-0805">Transcription regulation</keyword>
<evidence type="ECO:0000256" key="1">
    <source>
        <dbReference type="ARBA" id="ARBA00023015"/>
    </source>
</evidence>
<dbReference type="InterPro" id="IPR018060">
    <property type="entry name" value="HTH_AraC"/>
</dbReference>
<dbReference type="Pfam" id="PF17853">
    <property type="entry name" value="GGDEF_2"/>
    <property type="match status" value="1"/>
</dbReference>
<evidence type="ECO:0000256" key="2">
    <source>
        <dbReference type="ARBA" id="ARBA00023125"/>
    </source>
</evidence>
<dbReference type="PANTHER" id="PTHR43280:SF28">
    <property type="entry name" value="HTH-TYPE TRANSCRIPTIONAL ACTIVATOR RHAS"/>
    <property type="match status" value="1"/>
</dbReference>
<dbReference type="SMART" id="SM00342">
    <property type="entry name" value="HTH_ARAC"/>
    <property type="match status" value="1"/>
</dbReference>
<dbReference type="InterPro" id="IPR020449">
    <property type="entry name" value="Tscrpt_reg_AraC-type_HTH"/>
</dbReference>
<dbReference type="PROSITE" id="PS01124">
    <property type="entry name" value="HTH_ARAC_FAMILY_2"/>
    <property type="match status" value="1"/>
</dbReference>